<dbReference type="Pfam" id="PF16044">
    <property type="entry name" value="DUF4796_C"/>
    <property type="match status" value="1"/>
</dbReference>
<feature type="domain" description="MKRN2 opposite strand protein-like N-terminal" evidence="3">
    <location>
        <begin position="144"/>
        <end position="170"/>
    </location>
</feature>
<keyword evidence="5" id="KW-1185">Reference proteome</keyword>
<evidence type="ECO:0000313" key="4">
    <source>
        <dbReference type="Ensembl" id="ENSCRFP00000016357.1"/>
    </source>
</evidence>
<proteinExistence type="predicted"/>
<reference evidence="4" key="1">
    <citation type="submission" date="2025-08" db="UniProtKB">
        <authorList>
            <consortium name="Ensembl"/>
        </authorList>
    </citation>
    <scope>IDENTIFICATION</scope>
</reference>
<evidence type="ECO:0000259" key="3">
    <source>
        <dbReference type="Pfam" id="PF22795"/>
    </source>
</evidence>
<protein>
    <submittedName>
        <fullName evidence="4">MKRN2 opposite strand</fullName>
    </submittedName>
</protein>
<dbReference type="InterPro" id="IPR032016">
    <property type="entry name" value="MKRN2OS-like"/>
</dbReference>
<feature type="domain" description="MKRN2 opposite strand protein-like C-terminal" evidence="2">
    <location>
        <begin position="179"/>
        <end position="333"/>
    </location>
</feature>
<dbReference type="Proteomes" id="UP000694396">
    <property type="component" value="Unplaced"/>
</dbReference>
<evidence type="ECO:0000313" key="5">
    <source>
        <dbReference type="Proteomes" id="UP000694396"/>
    </source>
</evidence>
<reference evidence="4" key="2">
    <citation type="submission" date="2025-09" db="UniProtKB">
        <authorList>
            <consortium name="Ensembl"/>
        </authorList>
    </citation>
    <scope>IDENTIFICATION</scope>
</reference>
<evidence type="ECO:0000259" key="2">
    <source>
        <dbReference type="Pfam" id="PF16044"/>
    </source>
</evidence>
<sequence>MLTPLVSRAPRGAGTPSSLRGRAQGRRRGRDKSVSGASATSGPAQAGPAPSVGGVRAERGGCEGLARGLRGCPGVREGSGPGRAALTCTSPASCSSRRRTAAPGRLLTPQTEVPRRGEGAWPRPRPEPRFQPDSFHRRAGAMAVLRVRHCGALVYCRHAPPRCPACGGDLRQAGLTAAPVRLHCPFRHGHGQPRAFLIRPSHGTFLDGYDGHSDLHVGITNSKGVVYNYDQEGVHRAGSGWEQSISIPLVQPDMWELLQQWDKLLEEFSLEEAWLPHRYEEQQHNCFTFALAFVNRVRQGRGRQPLSKAQFTEGFLLPHTTEASRYLSLHQQLAHRDFYIVPLAEQEQEQDSVAARHSLLE</sequence>
<dbReference type="InterPro" id="IPR053921">
    <property type="entry name" value="MKRN2OS-like_C"/>
</dbReference>
<dbReference type="Ensembl" id="ENSCRFT00000016928.1">
    <property type="protein sequence ID" value="ENSCRFP00000016357.1"/>
    <property type="gene ID" value="ENSCRFG00000012547.1"/>
</dbReference>
<dbReference type="Pfam" id="PF22795">
    <property type="entry name" value="DUF4796_N"/>
    <property type="match status" value="1"/>
</dbReference>
<organism evidence="4 5">
    <name type="scientific">Cyanoderma ruficeps</name>
    <name type="common">rufous-capped babbler</name>
    <dbReference type="NCBI Taxonomy" id="181631"/>
    <lineage>
        <taxon>Eukaryota</taxon>
        <taxon>Metazoa</taxon>
        <taxon>Chordata</taxon>
        <taxon>Craniata</taxon>
        <taxon>Vertebrata</taxon>
        <taxon>Euteleostomi</taxon>
        <taxon>Archelosauria</taxon>
        <taxon>Archosauria</taxon>
        <taxon>Dinosauria</taxon>
        <taxon>Saurischia</taxon>
        <taxon>Theropoda</taxon>
        <taxon>Coelurosauria</taxon>
        <taxon>Aves</taxon>
        <taxon>Neognathae</taxon>
        <taxon>Neoaves</taxon>
        <taxon>Telluraves</taxon>
        <taxon>Australaves</taxon>
        <taxon>Passeriformes</taxon>
        <taxon>Sylvioidea</taxon>
        <taxon>Timaliidae</taxon>
        <taxon>Cyanoderma</taxon>
    </lineage>
</organism>
<feature type="compositionally biased region" description="Basic and acidic residues" evidence="1">
    <location>
        <begin position="113"/>
        <end position="133"/>
    </location>
</feature>
<evidence type="ECO:0000256" key="1">
    <source>
        <dbReference type="SAM" id="MobiDB-lite"/>
    </source>
</evidence>
<dbReference type="PANTHER" id="PTHR33963">
    <property type="entry name" value="MKRN2 OPPOSITE STRAND PROTEIN"/>
    <property type="match status" value="1"/>
</dbReference>
<dbReference type="PANTHER" id="PTHR33963:SF2">
    <property type="entry name" value="MKRN2 OPPOSITE STRAND PROTEIN"/>
    <property type="match status" value="1"/>
</dbReference>
<dbReference type="AlphaFoldDB" id="A0A8C3R5C9"/>
<dbReference type="InterPro" id="IPR053922">
    <property type="entry name" value="MKRN2OS-like_N"/>
</dbReference>
<name>A0A8C3R5C9_9PASS</name>
<accession>A0A8C3R5C9</accession>
<feature type="region of interest" description="Disordered" evidence="1">
    <location>
        <begin position="1"/>
        <end position="133"/>
    </location>
</feature>